<feature type="transmembrane region" description="Helical" evidence="1">
    <location>
        <begin position="7"/>
        <end position="28"/>
    </location>
</feature>
<dbReference type="InterPro" id="IPR013229">
    <property type="entry name" value="PEGA"/>
</dbReference>
<feature type="domain" description="PEGA" evidence="2">
    <location>
        <begin position="44"/>
        <end position="106"/>
    </location>
</feature>
<protein>
    <recommendedName>
        <fullName evidence="2">PEGA domain-containing protein</fullName>
    </recommendedName>
</protein>
<dbReference type="AlphaFoldDB" id="A0A1F5PJ39"/>
<evidence type="ECO:0000313" key="4">
    <source>
        <dbReference type="Proteomes" id="UP000177682"/>
    </source>
</evidence>
<proteinExistence type="predicted"/>
<sequence length="421" mass="47305">MNLKARFSLIGAGIIIFLIITPLLVLYARGFKYDFSTGQVVKTGTLVVKTDPAKAAVWLNGNQQKNDTPLVVRFLSPKDYEISVTKDGYQPWTKRLSVNAQYVTWAAQNRDYINLFFQTPKLEQTQPVVLATFSKNRDEIFFTTSDNSARSLNVNNGQTAPLGPAVTSDIASLTDPRLVWSDAAKIYEMMLTKDKPGLPGALAAQIEYVESNDDQVLFIAGHNLYVYSPAQIKLIERSVAAGTLTSDGTIWYVHANNLYRWRPNSEKPDIIQSRLPASQAASLLVADNRIFLTLDQTLYTINETLEPVYSPVTFAQWNASAGQLVYSNGHEAQIYNPNTKKSQLVLRSLDAFTDPIFNNETGYLFYQQNGQIRAIELDDRNGQNSYTIITNVSVGAKFEISRSGQKIYVYDQRMIKEYTIR</sequence>
<dbReference type="EMBL" id="MFEY01000007">
    <property type="protein sequence ID" value="OGE89963.1"/>
    <property type="molecule type" value="Genomic_DNA"/>
</dbReference>
<keyword evidence="1" id="KW-0812">Transmembrane</keyword>
<comment type="caution">
    <text evidence="3">The sequence shown here is derived from an EMBL/GenBank/DDBJ whole genome shotgun (WGS) entry which is preliminary data.</text>
</comment>
<dbReference type="SUPFAM" id="SSF82171">
    <property type="entry name" value="DPP6 N-terminal domain-like"/>
    <property type="match status" value="1"/>
</dbReference>
<evidence type="ECO:0000313" key="3">
    <source>
        <dbReference type="EMBL" id="OGE89963.1"/>
    </source>
</evidence>
<gene>
    <name evidence="3" type="ORF">A3E29_02520</name>
</gene>
<evidence type="ECO:0000259" key="2">
    <source>
        <dbReference type="Pfam" id="PF08308"/>
    </source>
</evidence>
<reference evidence="3 4" key="1">
    <citation type="journal article" date="2016" name="Nat. Commun.">
        <title>Thousands of microbial genomes shed light on interconnected biogeochemical processes in an aquifer system.</title>
        <authorList>
            <person name="Anantharaman K."/>
            <person name="Brown C.T."/>
            <person name="Hug L.A."/>
            <person name="Sharon I."/>
            <person name="Castelle C.J."/>
            <person name="Probst A.J."/>
            <person name="Thomas B.C."/>
            <person name="Singh A."/>
            <person name="Wilkins M.J."/>
            <person name="Karaoz U."/>
            <person name="Brodie E.L."/>
            <person name="Williams K.H."/>
            <person name="Hubbard S.S."/>
            <person name="Banfield J.F."/>
        </authorList>
    </citation>
    <scope>NUCLEOTIDE SEQUENCE [LARGE SCALE GENOMIC DNA]</scope>
</reference>
<name>A0A1F5PJ39_9BACT</name>
<dbReference type="Pfam" id="PF08308">
    <property type="entry name" value="PEGA"/>
    <property type="match status" value="1"/>
</dbReference>
<dbReference type="Proteomes" id="UP000177682">
    <property type="component" value="Unassembled WGS sequence"/>
</dbReference>
<organism evidence="3 4">
    <name type="scientific">Candidatus Doudnabacteria bacterium RIFCSPHIGHO2_12_FULL_48_16</name>
    <dbReference type="NCBI Taxonomy" id="1817838"/>
    <lineage>
        <taxon>Bacteria</taxon>
        <taxon>Candidatus Doudnaibacteriota</taxon>
    </lineage>
</organism>
<keyword evidence="1" id="KW-0472">Membrane</keyword>
<accession>A0A1F5PJ39</accession>
<evidence type="ECO:0000256" key="1">
    <source>
        <dbReference type="SAM" id="Phobius"/>
    </source>
</evidence>
<keyword evidence="1" id="KW-1133">Transmembrane helix</keyword>